<accession>A0A897MZK7</accession>
<evidence type="ECO:0000256" key="1">
    <source>
        <dbReference type="SAM" id="Phobius"/>
    </source>
</evidence>
<sequence>MARNQVDLVDLANYFVYFVFSFLSFEWMTWTVPVINTDLNFTLMTFAAETQEIAITFPRLALVGSLVYLLWTNDLDWSAYSAFQIFAVLALVWMIISPPFVPIMYAITQEVAIASIVAFFIQSIGYAVVMYMG</sequence>
<feature type="transmembrane region" description="Helical" evidence="1">
    <location>
        <begin position="12"/>
        <end position="33"/>
    </location>
</feature>
<keyword evidence="1" id="KW-0812">Transmembrane</keyword>
<name>A0A897MZK7_9EURY</name>
<reference evidence="2" key="1">
    <citation type="submission" date="2020-11" db="EMBL/GenBank/DDBJ databases">
        <title>Carbohydrate-dependent, anaerobic sulfur respiration: A novel catabolism in halophilic archaea.</title>
        <authorList>
            <person name="Sorokin D.Y."/>
            <person name="Messina E."/>
            <person name="Smedile F."/>
            <person name="La Cono V."/>
            <person name="Hallsworth J.E."/>
            <person name="Yakimov M.M."/>
        </authorList>
    </citation>
    <scope>NUCLEOTIDE SEQUENCE</scope>
    <source>
        <strain evidence="2">HSR12-1</strain>
    </source>
</reference>
<proteinExistence type="predicted"/>
<dbReference type="EMBL" id="CP064787">
    <property type="protein sequence ID" value="QSG06082.1"/>
    <property type="molecule type" value="Genomic_DNA"/>
</dbReference>
<dbReference type="Pfam" id="PF26064">
    <property type="entry name" value="DUF8023"/>
    <property type="match status" value="1"/>
</dbReference>
<evidence type="ECO:0000313" key="2">
    <source>
        <dbReference type="EMBL" id="QSG06082.1"/>
    </source>
</evidence>
<protein>
    <submittedName>
        <fullName evidence="2">Uncharacterized protein</fullName>
    </submittedName>
</protein>
<feature type="transmembrane region" description="Helical" evidence="1">
    <location>
        <begin position="83"/>
        <end position="105"/>
    </location>
</feature>
<dbReference type="AlphaFoldDB" id="A0A897MZK7"/>
<dbReference type="GeneID" id="68855336"/>
<evidence type="ECO:0000313" key="3">
    <source>
        <dbReference type="Proteomes" id="UP000663525"/>
    </source>
</evidence>
<organism evidence="2 3">
    <name type="scientific">Halapricum desulfuricans</name>
    <dbReference type="NCBI Taxonomy" id="2841257"/>
    <lineage>
        <taxon>Archaea</taxon>
        <taxon>Methanobacteriati</taxon>
        <taxon>Methanobacteriota</taxon>
        <taxon>Stenosarchaea group</taxon>
        <taxon>Halobacteria</taxon>
        <taxon>Halobacteriales</taxon>
        <taxon>Haloarculaceae</taxon>
        <taxon>Halapricum</taxon>
    </lineage>
</organism>
<dbReference type="Proteomes" id="UP000663525">
    <property type="component" value="Chromosome"/>
</dbReference>
<feature type="transmembrane region" description="Helical" evidence="1">
    <location>
        <begin position="53"/>
        <end position="71"/>
    </location>
</feature>
<gene>
    <name evidence="2" type="ORF">HSR121_1747</name>
</gene>
<dbReference type="InterPro" id="IPR058336">
    <property type="entry name" value="VP3-like_halobact-type"/>
</dbReference>
<feature type="transmembrane region" description="Helical" evidence="1">
    <location>
        <begin position="111"/>
        <end position="132"/>
    </location>
</feature>
<keyword evidence="1" id="KW-1133">Transmembrane helix</keyword>
<keyword evidence="1" id="KW-0472">Membrane</keyword>
<dbReference type="RefSeq" id="WP_229112473.1">
    <property type="nucleotide sequence ID" value="NZ_CP064787.1"/>
</dbReference>